<name>A0ABV4TCY9_9FLAO</name>
<keyword evidence="3" id="KW-1185">Reference proteome</keyword>
<protein>
    <submittedName>
        <fullName evidence="2">Uncharacterized protein</fullName>
    </submittedName>
</protein>
<organism evidence="2 3">
    <name type="scientific">Flavobacterium zubiriense</name>
    <dbReference type="NCBI Taxonomy" id="3138075"/>
    <lineage>
        <taxon>Bacteria</taxon>
        <taxon>Pseudomonadati</taxon>
        <taxon>Bacteroidota</taxon>
        <taxon>Flavobacteriia</taxon>
        <taxon>Flavobacteriales</taxon>
        <taxon>Flavobacteriaceae</taxon>
        <taxon>Flavobacterium</taxon>
    </lineage>
</organism>
<dbReference type="RefSeq" id="WP_373406164.1">
    <property type="nucleotide sequence ID" value="NZ_JBCFQL010000006.1"/>
</dbReference>
<accession>A0ABV4TCY9</accession>
<keyword evidence="1" id="KW-0732">Signal</keyword>
<evidence type="ECO:0000256" key="1">
    <source>
        <dbReference type="SAM" id="SignalP"/>
    </source>
</evidence>
<dbReference type="EMBL" id="JBCFQL010000006">
    <property type="protein sequence ID" value="MFA9191171.1"/>
    <property type="molecule type" value="Genomic_DNA"/>
</dbReference>
<proteinExistence type="predicted"/>
<reference evidence="2 3" key="1">
    <citation type="submission" date="2024-04" db="EMBL/GenBank/DDBJ databases">
        <title>New Clade of Flavobacterium.</title>
        <authorList>
            <person name="Matos L."/>
            <person name="Proenca D.N."/>
            <person name="Fransisco R.M."/>
            <person name="Chung A.P."/>
            <person name="Maccario L."/>
            <person name="Sorensen S.J."/>
            <person name="Morais P.V."/>
        </authorList>
    </citation>
    <scope>NUCLEOTIDE SEQUENCE [LARGE SCALE GENOMIC DNA]</scope>
    <source>
        <strain evidence="2 3">FZUC8N2.13</strain>
    </source>
</reference>
<feature type="chain" id="PRO_5045611826" evidence="1">
    <location>
        <begin position="19"/>
        <end position="65"/>
    </location>
</feature>
<comment type="caution">
    <text evidence="2">The sequence shown here is derived from an EMBL/GenBank/DDBJ whole genome shotgun (WGS) entry which is preliminary data.</text>
</comment>
<sequence>MKKLFFITAFSVTALVSASNVVKNTTLPTPKDIIKYGEKELNTTCSFSVTNGPGDDDIIINPPKR</sequence>
<evidence type="ECO:0000313" key="3">
    <source>
        <dbReference type="Proteomes" id="UP001574169"/>
    </source>
</evidence>
<dbReference type="Proteomes" id="UP001574169">
    <property type="component" value="Unassembled WGS sequence"/>
</dbReference>
<evidence type="ECO:0000313" key="2">
    <source>
        <dbReference type="EMBL" id="MFA9191171.1"/>
    </source>
</evidence>
<feature type="signal peptide" evidence="1">
    <location>
        <begin position="1"/>
        <end position="18"/>
    </location>
</feature>
<gene>
    <name evidence="2" type="ORF">AAGV28_07295</name>
</gene>